<dbReference type="InterPro" id="IPR007730">
    <property type="entry name" value="SPOR-like_dom"/>
</dbReference>
<evidence type="ECO:0000259" key="2">
    <source>
        <dbReference type="Pfam" id="PF05036"/>
    </source>
</evidence>
<name>A0A9D1HLI2_9FIRM</name>
<feature type="domain" description="SPOR" evidence="2">
    <location>
        <begin position="33"/>
        <end position="81"/>
    </location>
</feature>
<dbReference type="Pfam" id="PF05036">
    <property type="entry name" value="SPOR"/>
    <property type="match status" value="1"/>
</dbReference>
<evidence type="ECO:0000256" key="1">
    <source>
        <dbReference type="SAM" id="Phobius"/>
    </source>
</evidence>
<evidence type="ECO:0000313" key="3">
    <source>
        <dbReference type="EMBL" id="HIU12758.1"/>
    </source>
</evidence>
<reference evidence="3" key="1">
    <citation type="submission" date="2020-10" db="EMBL/GenBank/DDBJ databases">
        <authorList>
            <person name="Gilroy R."/>
        </authorList>
    </citation>
    <scope>NUCLEOTIDE SEQUENCE</scope>
    <source>
        <strain evidence="3">CHK195-11698</strain>
    </source>
</reference>
<feature type="transmembrane region" description="Helical" evidence="1">
    <location>
        <begin position="6"/>
        <end position="26"/>
    </location>
</feature>
<keyword evidence="1" id="KW-1133">Transmembrane helix</keyword>
<dbReference type="Proteomes" id="UP000824175">
    <property type="component" value="Unassembled WGS sequence"/>
</dbReference>
<organism evidence="3 4">
    <name type="scientific">Candidatus Fimiplasma intestinipullorum</name>
    <dbReference type="NCBI Taxonomy" id="2840825"/>
    <lineage>
        <taxon>Bacteria</taxon>
        <taxon>Bacillati</taxon>
        <taxon>Bacillota</taxon>
        <taxon>Clostridia</taxon>
        <taxon>Eubacteriales</taxon>
        <taxon>Candidatus Fimiplasma</taxon>
    </lineage>
</organism>
<dbReference type="SUPFAM" id="SSF110997">
    <property type="entry name" value="Sporulation related repeat"/>
    <property type="match status" value="1"/>
</dbReference>
<reference evidence="3" key="2">
    <citation type="journal article" date="2021" name="PeerJ">
        <title>Extensive microbial diversity within the chicken gut microbiome revealed by metagenomics and culture.</title>
        <authorList>
            <person name="Gilroy R."/>
            <person name="Ravi A."/>
            <person name="Getino M."/>
            <person name="Pursley I."/>
            <person name="Horton D.L."/>
            <person name="Alikhan N.F."/>
            <person name="Baker D."/>
            <person name="Gharbi K."/>
            <person name="Hall N."/>
            <person name="Watson M."/>
            <person name="Adriaenssens E.M."/>
            <person name="Foster-Nyarko E."/>
            <person name="Jarju S."/>
            <person name="Secka A."/>
            <person name="Antonio M."/>
            <person name="Oren A."/>
            <person name="Chaudhuri R.R."/>
            <person name="La Ragione R."/>
            <person name="Hildebrand F."/>
            <person name="Pallen M.J."/>
        </authorList>
    </citation>
    <scope>NUCLEOTIDE SEQUENCE</scope>
    <source>
        <strain evidence="3">CHK195-11698</strain>
    </source>
</reference>
<protein>
    <submittedName>
        <fullName evidence="3">SPOR domain-containing protein</fullName>
    </submittedName>
</protein>
<keyword evidence="1" id="KW-0812">Transmembrane</keyword>
<sequence>MKKEYVMVALGLLIGSILGSLMLYLVPEQQTSTLYYNQVGLYSSQENASQAASQLESAGFEHYIVHKEDQYYLIANFTFEQSDNAEVTTALQNAGLSVVAKEVSCPSDLSIDDPDALIDYLESR</sequence>
<evidence type="ECO:0000313" key="4">
    <source>
        <dbReference type="Proteomes" id="UP000824175"/>
    </source>
</evidence>
<dbReference type="EMBL" id="DVMJ01000009">
    <property type="protein sequence ID" value="HIU12758.1"/>
    <property type="molecule type" value="Genomic_DNA"/>
</dbReference>
<accession>A0A9D1HLI2</accession>
<comment type="caution">
    <text evidence="3">The sequence shown here is derived from an EMBL/GenBank/DDBJ whole genome shotgun (WGS) entry which is preliminary data.</text>
</comment>
<dbReference type="InterPro" id="IPR036680">
    <property type="entry name" value="SPOR-like_sf"/>
</dbReference>
<dbReference type="AlphaFoldDB" id="A0A9D1HLI2"/>
<gene>
    <name evidence="3" type="ORF">IAD15_01630</name>
</gene>
<dbReference type="Gene3D" id="3.30.70.1070">
    <property type="entry name" value="Sporulation related repeat"/>
    <property type="match status" value="1"/>
</dbReference>
<dbReference type="GO" id="GO:0042834">
    <property type="term" value="F:peptidoglycan binding"/>
    <property type="evidence" value="ECO:0007669"/>
    <property type="project" value="InterPro"/>
</dbReference>
<keyword evidence="1" id="KW-0472">Membrane</keyword>
<proteinExistence type="predicted"/>